<name>A0A0E9WT78_ANGAN</name>
<proteinExistence type="predicted"/>
<dbReference type="EMBL" id="GBXM01014943">
    <property type="protein sequence ID" value="JAH93634.1"/>
    <property type="molecule type" value="Transcribed_RNA"/>
</dbReference>
<evidence type="ECO:0000313" key="1">
    <source>
        <dbReference type="EMBL" id="JAH93634.1"/>
    </source>
</evidence>
<sequence length="56" mass="6538">MSSVIRFNKRGEFALWPHVSRLIAGLNCGVQSQMKEKKWLRSRHYGACRMCIKSLK</sequence>
<accession>A0A0E9WT78</accession>
<dbReference type="AlphaFoldDB" id="A0A0E9WT78"/>
<reference evidence="1" key="2">
    <citation type="journal article" date="2015" name="Fish Shellfish Immunol.">
        <title>Early steps in the European eel (Anguilla anguilla)-Vibrio vulnificus interaction in the gills: Role of the RtxA13 toxin.</title>
        <authorList>
            <person name="Callol A."/>
            <person name="Pajuelo D."/>
            <person name="Ebbesson L."/>
            <person name="Teles M."/>
            <person name="MacKenzie S."/>
            <person name="Amaro C."/>
        </authorList>
    </citation>
    <scope>NUCLEOTIDE SEQUENCE</scope>
</reference>
<reference evidence="1" key="1">
    <citation type="submission" date="2014-11" db="EMBL/GenBank/DDBJ databases">
        <authorList>
            <person name="Amaro Gonzalez C."/>
        </authorList>
    </citation>
    <scope>NUCLEOTIDE SEQUENCE</scope>
</reference>
<organism evidence="1">
    <name type="scientific">Anguilla anguilla</name>
    <name type="common">European freshwater eel</name>
    <name type="synonym">Muraena anguilla</name>
    <dbReference type="NCBI Taxonomy" id="7936"/>
    <lineage>
        <taxon>Eukaryota</taxon>
        <taxon>Metazoa</taxon>
        <taxon>Chordata</taxon>
        <taxon>Craniata</taxon>
        <taxon>Vertebrata</taxon>
        <taxon>Euteleostomi</taxon>
        <taxon>Actinopterygii</taxon>
        <taxon>Neopterygii</taxon>
        <taxon>Teleostei</taxon>
        <taxon>Anguilliformes</taxon>
        <taxon>Anguillidae</taxon>
        <taxon>Anguilla</taxon>
    </lineage>
</organism>
<protein>
    <submittedName>
        <fullName evidence="1">Uncharacterized protein</fullName>
    </submittedName>
</protein>